<dbReference type="InterPro" id="IPR020845">
    <property type="entry name" value="AMP-binding_CS"/>
</dbReference>
<evidence type="ECO:0000256" key="3">
    <source>
        <dbReference type="ARBA" id="ARBA00022450"/>
    </source>
</evidence>
<dbReference type="Gene3D" id="3.40.50.12780">
    <property type="entry name" value="N-terminal domain of ligase-like"/>
    <property type="match status" value="1"/>
</dbReference>
<evidence type="ECO:0000256" key="4">
    <source>
        <dbReference type="ARBA" id="ARBA00022553"/>
    </source>
</evidence>
<dbReference type="PROSITE" id="PS00455">
    <property type="entry name" value="AMP_BINDING"/>
    <property type="match status" value="1"/>
</dbReference>
<evidence type="ECO:0000256" key="2">
    <source>
        <dbReference type="ARBA" id="ARBA00006432"/>
    </source>
</evidence>
<dbReference type="SUPFAM" id="SSF47336">
    <property type="entry name" value="ACP-like"/>
    <property type="match status" value="2"/>
</dbReference>
<dbReference type="GO" id="GO:0044550">
    <property type="term" value="P:secondary metabolite biosynthetic process"/>
    <property type="evidence" value="ECO:0007669"/>
    <property type="project" value="UniProtKB-ARBA"/>
</dbReference>
<organism evidence="7 8">
    <name type="scientific">Rhizobium leguminosarum</name>
    <dbReference type="NCBI Taxonomy" id="384"/>
    <lineage>
        <taxon>Bacteria</taxon>
        <taxon>Pseudomonadati</taxon>
        <taxon>Pseudomonadota</taxon>
        <taxon>Alphaproteobacteria</taxon>
        <taxon>Hyphomicrobiales</taxon>
        <taxon>Rhizobiaceae</taxon>
        <taxon>Rhizobium/Agrobacterium group</taxon>
        <taxon>Rhizobium</taxon>
    </lineage>
</organism>
<dbReference type="InterPro" id="IPR025110">
    <property type="entry name" value="AMP-bd_C"/>
</dbReference>
<dbReference type="InterPro" id="IPR009081">
    <property type="entry name" value="PP-bd_ACP"/>
</dbReference>
<dbReference type="Gene3D" id="1.10.1200.10">
    <property type="entry name" value="ACP-like"/>
    <property type="match status" value="2"/>
</dbReference>
<evidence type="ECO:0000256" key="1">
    <source>
        <dbReference type="ARBA" id="ARBA00001957"/>
    </source>
</evidence>
<dbReference type="SUPFAM" id="SSF56801">
    <property type="entry name" value="Acetyl-CoA synthetase-like"/>
    <property type="match status" value="2"/>
</dbReference>
<reference evidence="7 8" key="1">
    <citation type="submission" date="2016-06" db="EMBL/GenBank/DDBJ databases">
        <title>Microsymbionts genomes from the relict species Vavilovia formosa.</title>
        <authorList>
            <person name="Chirak E."/>
            <person name="Kimeklis A."/>
            <person name="Andronov E."/>
        </authorList>
    </citation>
    <scope>NUCLEOTIDE SEQUENCE [LARGE SCALE GENOMIC DNA]</scope>
    <source>
        <strain evidence="7 8">Vaf10</strain>
        <plasmid evidence="8">Plasmid unnamed4</plasmid>
    </source>
</reference>
<evidence type="ECO:0000313" key="7">
    <source>
        <dbReference type="EMBL" id="ANP91638.1"/>
    </source>
</evidence>
<dbReference type="PANTHER" id="PTHR45527">
    <property type="entry name" value="NONRIBOSOMAL PEPTIDE SYNTHETASE"/>
    <property type="match status" value="1"/>
</dbReference>
<dbReference type="InterPro" id="IPR023213">
    <property type="entry name" value="CAT-like_dom_sf"/>
</dbReference>
<evidence type="ECO:0000313" key="8">
    <source>
        <dbReference type="Proteomes" id="UP000092691"/>
    </source>
</evidence>
<dbReference type="Gene3D" id="3.40.50.980">
    <property type="match status" value="2"/>
</dbReference>
<dbReference type="FunFam" id="3.40.50.980:FF:000001">
    <property type="entry name" value="Non-ribosomal peptide synthetase"/>
    <property type="match status" value="1"/>
</dbReference>
<dbReference type="Gene3D" id="3.30.300.30">
    <property type="match status" value="2"/>
</dbReference>
<keyword evidence="5" id="KW-0479">Metal-binding</keyword>
<dbReference type="Proteomes" id="UP000092691">
    <property type="component" value="Plasmid unnamed4"/>
</dbReference>
<dbReference type="Gene3D" id="3.30.559.30">
    <property type="entry name" value="Nonribosomal peptide synthetase, condensation domain"/>
    <property type="match status" value="1"/>
</dbReference>
<dbReference type="GO" id="GO:0003824">
    <property type="term" value="F:catalytic activity"/>
    <property type="evidence" value="ECO:0007669"/>
    <property type="project" value="InterPro"/>
</dbReference>
<dbReference type="InterPro" id="IPR045851">
    <property type="entry name" value="AMP-bd_C_sf"/>
</dbReference>
<dbReference type="EMBL" id="CP016292">
    <property type="protein sequence ID" value="ANP91638.1"/>
    <property type="molecule type" value="Genomic_DNA"/>
</dbReference>
<dbReference type="GO" id="GO:0072330">
    <property type="term" value="P:monocarboxylic acid biosynthetic process"/>
    <property type="evidence" value="ECO:0007669"/>
    <property type="project" value="UniProtKB-ARBA"/>
</dbReference>
<accession>A0A1B1CPF7</accession>
<dbReference type="CDD" id="cd05930">
    <property type="entry name" value="A_NRPS"/>
    <property type="match status" value="1"/>
</dbReference>
<keyword evidence="3" id="KW-0596">Phosphopantetheine</keyword>
<dbReference type="InterPro" id="IPR006162">
    <property type="entry name" value="Ppantetheine_attach_site"/>
</dbReference>
<dbReference type="PROSITE" id="PS00012">
    <property type="entry name" value="PHOSPHOPANTETHEINE"/>
    <property type="match status" value="1"/>
</dbReference>
<dbReference type="SMART" id="SM00823">
    <property type="entry name" value="PKS_PP"/>
    <property type="match status" value="2"/>
</dbReference>
<dbReference type="Gene3D" id="2.30.38.10">
    <property type="entry name" value="Luciferase, Domain 3"/>
    <property type="match status" value="1"/>
</dbReference>
<dbReference type="GO" id="GO:0031177">
    <property type="term" value="F:phosphopantetheine binding"/>
    <property type="evidence" value="ECO:0007669"/>
    <property type="project" value="InterPro"/>
</dbReference>
<dbReference type="PROSITE" id="PS50075">
    <property type="entry name" value="CARRIER"/>
    <property type="match status" value="2"/>
</dbReference>
<dbReference type="InterPro" id="IPR010071">
    <property type="entry name" value="AA_adenyl_dom"/>
</dbReference>
<dbReference type="GO" id="GO:0043041">
    <property type="term" value="P:amino acid activation for nonribosomal peptide biosynthetic process"/>
    <property type="evidence" value="ECO:0007669"/>
    <property type="project" value="TreeGrafter"/>
</dbReference>
<dbReference type="PANTHER" id="PTHR45527:SF1">
    <property type="entry name" value="FATTY ACID SYNTHASE"/>
    <property type="match status" value="1"/>
</dbReference>
<feature type="domain" description="Carrier" evidence="6">
    <location>
        <begin position="1297"/>
        <end position="1372"/>
    </location>
</feature>
<gene>
    <name evidence="7" type="ORF">BA011_36715</name>
</gene>
<protein>
    <recommendedName>
        <fullName evidence="6">Carrier domain-containing protein</fullName>
    </recommendedName>
</protein>
<dbReference type="CDD" id="cd19544">
    <property type="entry name" value="E-C_NRPS"/>
    <property type="match status" value="1"/>
</dbReference>
<dbReference type="InterPro" id="IPR001242">
    <property type="entry name" value="Condensation_dom"/>
</dbReference>
<evidence type="ECO:0000256" key="5">
    <source>
        <dbReference type="ARBA" id="ARBA00022723"/>
    </source>
</evidence>
<dbReference type="SUPFAM" id="SSF52777">
    <property type="entry name" value="CoA-dependent acyltransferases"/>
    <property type="match status" value="2"/>
</dbReference>
<dbReference type="GO" id="GO:0046872">
    <property type="term" value="F:metal ion binding"/>
    <property type="evidence" value="ECO:0007669"/>
    <property type="project" value="UniProtKB-KW"/>
</dbReference>
<dbReference type="InterPro" id="IPR020806">
    <property type="entry name" value="PKS_PP-bd"/>
</dbReference>
<geneLocation type="plasmid" evidence="7 8">
    <name>unnamed4</name>
</geneLocation>
<evidence type="ECO:0000259" key="6">
    <source>
        <dbReference type="PROSITE" id="PS50075"/>
    </source>
</evidence>
<dbReference type="GO" id="GO:0005737">
    <property type="term" value="C:cytoplasm"/>
    <property type="evidence" value="ECO:0007669"/>
    <property type="project" value="TreeGrafter"/>
</dbReference>
<dbReference type="Gene3D" id="3.30.559.10">
    <property type="entry name" value="Chloramphenicol acetyltransferase-like domain"/>
    <property type="match status" value="1"/>
</dbReference>
<dbReference type="InterPro" id="IPR036736">
    <property type="entry name" value="ACP-like_sf"/>
</dbReference>
<dbReference type="Pfam" id="PF00501">
    <property type="entry name" value="AMP-binding"/>
    <property type="match status" value="2"/>
</dbReference>
<dbReference type="InterPro" id="IPR000873">
    <property type="entry name" value="AMP-dep_synth/lig_dom"/>
</dbReference>
<keyword evidence="7" id="KW-0614">Plasmid</keyword>
<dbReference type="Pfam" id="PF00550">
    <property type="entry name" value="PP-binding"/>
    <property type="match status" value="2"/>
</dbReference>
<dbReference type="FunFam" id="3.40.50.12780:FF:000012">
    <property type="entry name" value="Non-ribosomal peptide synthetase"/>
    <property type="match status" value="1"/>
</dbReference>
<proteinExistence type="inferred from homology"/>
<dbReference type="FunFam" id="1.10.1200.10:FF:000016">
    <property type="entry name" value="Non-ribosomal peptide synthase"/>
    <property type="match status" value="1"/>
</dbReference>
<dbReference type="FunFam" id="1.10.1200.10:FF:000005">
    <property type="entry name" value="Nonribosomal peptide synthetase 1"/>
    <property type="match status" value="1"/>
</dbReference>
<dbReference type="Pfam" id="PF13193">
    <property type="entry name" value="AMP-binding_C"/>
    <property type="match status" value="2"/>
</dbReference>
<comment type="similarity">
    <text evidence="2">Belongs to the ATP-dependent AMP-binding enzyme family.</text>
</comment>
<dbReference type="NCBIfam" id="TIGR01733">
    <property type="entry name" value="AA-adenyl-dom"/>
    <property type="match status" value="1"/>
</dbReference>
<dbReference type="FunFam" id="2.30.38.10:FF:000001">
    <property type="entry name" value="Non-ribosomal peptide synthetase PvdI"/>
    <property type="match status" value="2"/>
</dbReference>
<feature type="domain" description="Carrier" evidence="6">
    <location>
        <begin position="204"/>
        <end position="278"/>
    </location>
</feature>
<name>A0A1B1CPF7_RHILE</name>
<dbReference type="Pfam" id="PF00668">
    <property type="entry name" value="Condensation"/>
    <property type="match status" value="1"/>
</dbReference>
<dbReference type="FunFam" id="3.30.300.30:FF:000010">
    <property type="entry name" value="Enterobactin synthetase component F"/>
    <property type="match status" value="2"/>
</dbReference>
<keyword evidence="4" id="KW-0597">Phosphoprotein</keyword>
<comment type="cofactor">
    <cofactor evidence="1">
        <name>pantetheine 4'-phosphate</name>
        <dbReference type="ChEBI" id="CHEBI:47942"/>
    </cofactor>
</comment>
<dbReference type="InterPro" id="IPR042099">
    <property type="entry name" value="ANL_N_sf"/>
</dbReference>
<sequence>MPIGRPIANTRIYLLDGHGAPVPFGAVGELYIGGAGVARGYLNRPDLTAERFLADPFSGKADARMYRSGDLARYLPDGNLEFLGRNDDQVKIRGFRIEPGEIAARLLEHELVGDAAVVAHADAGGDKRLVAYVVVKTTDGSAEADGAGLAASLRAHLGGLLPDYMVPSAFVRLEALPLTVNGKLDRKALPVPDDDAYARRAYEAPQGEIETLLAGIWAELLGVERVGRHDNFFELGGHSLLAVQMMERLRRLSLGVEVRTVFAKPMLADLAANLGSHREVAVPANPITEQSTAITPQMLPLIDLTQPEIDRIVSTVPGGVGNIQDIYGLSPLQDGILFHHLLATQGDPYLLVSQMAFAERGVLDRYLAAVQQVVDRHDILRTAFVWEGLSSPAQVVWRKASLDVLEVELEGCDGSGADELRRRFDPRQYRLDLGRAPLMRFVIAREPGSGRWLLLVLQHHLIGDHTTAEVMYAEVRAVLQGRAHELATPQPFRNLVAQARLGMDAKAHEAFFREMLADIDEPTLPFGLSEVYGDGRGSREARRMLPEALNDRLRHQARRLGVSLASLCHLAWAQVMALSSGREQVVFGTVLFGRMHAGAGADRTMGLFMNTLPLRLDLDETGVEESVRIAHARLAELLSHEHASLALAQRCSDIAAPAPLFSALLNYRHNTPAMAGEGTSDVLSGMEWLGDEERTNYPLTLSVDDFGQELGLTADAVEPISADRICGYMQRALEQLVDALEQAPDRPVRELDILPAEERSYLLEELNRTEADYPSDLCVHALFEAQVRRAPDAVALVFEEQSISYGALNADANRLAHHLIGLGVRPDQPVAICLERSPAMVVGLLAILKAGGAYVPLDPAYPSARLRQIVEDAAPRRLLCDAAGRAALGAEAIADLSVVDLNAATPAWADQSADDPDPHALGLTARHLAYVIYTSGSTGTPKGVMVEHRGMTNYLSWARESYAPTSSSVVSSSLAFDATVNSLFAPLVSGGHALLTKEGDEVEGIRSRVGTPCGLVNVTPILLDVLGQQLQSAGGSSQVEVLVIGGEALSSSTVELWRQIQPAARMVNEYGPTEAVVGCAFHDIPADLSASTNVPIGRPISNTRLYVLDDHGQPVPFGAVGELYIGGAGVARGYLNRPDLTAERFLADPFSGKADARMYRSGDLARYLPDGNLEFLGRNDDQVKIRGFRIEPGEIAARLLEHELVGDAAVVAHADAGGDKRLVAYVVVKTTDGSAEADGAGLAASLRAHLGGLLPDYMVPSAFVRLEALPLTVNGKLDRKALPVPDDDAYARRAYEAPQGEIETLLAGIWAELLGVERVGRHDNFFELGGHSLLAVRLLVRLTEALAVELPLAILFAKPTLAELARESSISLIIQEFDSHQLQKLLSSGVGAWIGT</sequence>